<organism evidence="3 4">
    <name type="scientific">Pseudoprevotella muciniphila</name>
    <dbReference type="NCBI Taxonomy" id="2133944"/>
    <lineage>
        <taxon>Bacteria</taxon>
        <taxon>Pseudomonadati</taxon>
        <taxon>Bacteroidota</taxon>
        <taxon>Bacteroidia</taxon>
        <taxon>Bacteroidales</taxon>
        <taxon>Prevotellaceae</taxon>
        <taxon>Pseudoprevotella</taxon>
    </lineage>
</organism>
<feature type="compositionally biased region" description="Basic and acidic residues" evidence="1">
    <location>
        <begin position="123"/>
        <end position="133"/>
    </location>
</feature>
<feature type="transmembrane region" description="Helical" evidence="2">
    <location>
        <begin position="61"/>
        <end position="79"/>
    </location>
</feature>
<reference evidence="3 4" key="1">
    <citation type="submission" date="2018-11" db="EMBL/GenBank/DDBJ databases">
        <authorList>
            <person name="Na S.W."/>
            <person name="Baik M."/>
        </authorList>
    </citation>
    <scope>NUCLEOTIDE SEQUENCE [LARGE SCALE GENOMIC DNA]</scope>
    <source>
        <strain evidence="3 4">E39</strain>
    </source>
</reference>
<keyword evidence="2" id="KW-1133">Transmembrane helix</keyword>
<dbReference type="RefSeq" id="WP_111898643.1">
    <property type="nucleotide sequence ID" value="NZ_CP033459.1"/>
</dbReference>
<evidence type="ECO:0000256" key="1">
    <source>
        <dbReference type="SAM" id="MobiDB-lite"/>
    </source>
</evidence>
<evidence type="ECO:0000313" key="3">
    <source>
        <dbReference type="EMBL" id="QFQ12062.1"/>
    </source>
</evidence>
<proteinExistence type="predicted"/>
<dbReference type="Proteomes" id="UP000249375">
    <property type="component" value="Chromosome"/>
</dbReference>
<sequence length="133" mass="14958">MSKKHTIKCSNCQRELKIPNDPDHIIFNLKCPACGEIMDMDYEHQDDTHPTHRPIKKKIKILLTVCLLAIGAFACLYILNNFIFSTGFKKEKDRLNRDTETIVETKVPTPDTTASAGGQKPAMSDDDKAISSH</sequence>
<keyword evidence="2" id="KW-0812">Transmembrane</keyword>
<gene>
    <name evidence="3" type="ORF">C7Y71_002955</name>
</gene>
<dbReference type="KEGG" id="alq:C7Y71_002955"/>
<dbReference type="EMBL" id="CP033459">
    <property type="protein sequence ID" value="QFQ12062.1"/>
    <property type="molecule type" value="Genomic_DNA"/>
</dbReference>
<keyword evidence="2" id="KW-0472">Membrane</keyword>
<keyword evidence="4" id="KW-1185">Reference proteome</keyword>
<evidence type="ECO:0000256" key="2">
    <source>
        <dbReference type="SAM" id="Phobius"/>
    </source>
</evidence>
<feature type="region of interest" description="Disordered" evidence="1">
    <location>
        <begin position="99"/>
        <end position="133"/>
    </location>
</feature>
<dbReference type="AlphaFoldDB" id="A0A5P8E539"/>
<accession>A0A5P8E539</accession>
<name>A0A5P8E539_9BACT</name>
<protein>
    <submittedName>
        <fullName evidence="3">Uncharacterized protein</fullName>
    </submittedName>
</protein>
<dbReference type="OrthoDB" id="5432773at2"/>
<evidence type="ECO:0000313" key="4">
    <source>
        <dbReference type="Proteomes" id="UP000249375"/>
    </source>
</evidence>